<evidence type="ECO:0000256" key="6">
    <source>
        <dbReference type="ARBA" id="ARBA00023136"/>
    </source>
</evidence>
<feature type="transmembrane region" description="Helical" evidence="8">
    <location>
        <begin position="12"/>
        <end position="32"/>
    </location>
</feature>
<evidence type="ECO:0000256" key="1">
    <source>
        <dbReference type="ARBA" id="ARBA00007150"/>
    </source>
</evidence>
<dbReference type="Proteomes" id="UP000070457">
    <property type="component" value="Unassembled WGS sequence"/>
</dbReference>
<evidence type="ECO:0000256" key="7">
    <source>
        <dbReference type="SAM" id="MobiDB-lite"/>
    </source>
</evidence>
<dbReference type="EMBL" id="JYNZ01000003">
    <property type="protein sequence ID" value="KXK26608.1"/>
    <property type="molecule type" value="Genomic_DNA"/>
</dbReference>
<feature type="transmembrane region" description="Helical" evidence="8">
    <location>
        <begin position="135"/>
        <end position="156"/>
    </location>
</feature>
<feature type="compositionally biased region" description="Basic and acidic residues" evidence="7">
    <location>
        <begin position="285"/>
        <end position="304"/>
    </location>
</feature>
<dbReference type="GO" id="GO:0008961">
    <property type="term" value="F:phosphatidylglycerol-prolipoprotein diacylglyceryl transferase activity"/>
    <property type="evidence" value="ECO:0007669"/>
    <property type="project" value="InterPro"/>
</dbReference>
<feature type="transmembrane region" description="Helical" evidence="8">
    <location>
        <begin position="243"/>
        <end position="264"/>
    </location>
</feature>
<feature type="transmembrane region" description="Helical" evidence="8">
    <location>
        <begin position="106"/>
        <end position="123"/>
    </location>
</feature>
<keyword evidence="5 8" id="KW-1133">Transmembrane helix</keyword>
<accession>A0A136LY71</accession>
<dbReference type="AlphaFoldDB" id="A0A136LY71"/>
<dbReference type="STRING" id="1617426.TR69_WS6001000614"/>
<keyword evidence="3 9" id="KW-0808">Transferase</keyword>
<evidence type="ECO:0000313" key="10">
    <source>
        <dbReference type="Proteomes" id="UP000070457"/>
    </source>
</evidence>
<protein>
    <submittedName>
        <fullName evidence="9">Prolipoprotein diacylglyceryl transferase</fullName>
    </submittedName>
</protein>
<evidence type="ECO:0000256" key="4">
    <source>
        <dbReference type="ARBA" id="ARBA00022692"/>
    </source>
</evidence>
<proteinExistence type="inferred from homology"/>
<feature type="region of interest" description="Disordered" evidence="7">
    <location>
        <begin position="275"/>
        <end position="332"/>
    </location>
</feature>
<dbReference type="PANTHER" id="PTHR30589:SF0">
    <property type="entry name" value="PHOSPHATIDYLGLYCEROL--PROLIPOPROTEIN DIACYLGLYCERYL TRANSFERASE"/>
    <property type="match status" value="1"/>
</dbReference>
<dbReference type="GO" id="GO:0042158">
    <property type="term" value="P:lipoprotein biosynthetic process"/>
    <property type="evidence" value="ECO:0007669"/>
    <property type="project" value="InterPro"/>
</dbReference>
<feature type="compositionally biased region" description="Polar residues" evidence="7">
    <location>
        <begin position="305"/>
        <end position="314"/>
    </location>
</feature>
<keyword evidence="4 8" id="KW-0812">Transmembrane</keyword>
<feature type="transmembrane region" description="Helical" evidence="8">
    <location>
        <begin position="212"/>
        <end position="231"/>
    </location>
</feature>
<keyword evidence="6 8" id="KW-0472">Membrane</keyword>
<gene>
    <name evidence="9" type="primary">lgt_1</name>
    <name evidence="9" type="ORF">TR69_WS6001000614</name>
</gene>
<dbReference type="InterPro" id="IPR001640">
    <property type="entry name" value="Lgt"/>
</dbReference>
<evidence type="ECO:0000256" key="5">
    <source>
        <dbReference type="ARBA" id="ARBA00022989"/>
    </source>
</evidence>
<dbReference type="GO" id="GO:0005886">
    <property type="term" value="C:plasma membrane"/>
    <property type="evidence" value="ECO:0007669"/>
    <property type="project" value="InterPro"/>
</dbReference>
<sequence>MYPILFNSGDITIHTVYLFIVLFFFSYVLLFWMVSRQTLKTNTIFDISIITLLIAIACGRILGMLSNMQEYLEPGWSLLPVSETDGAIRIAAQLPWSFIRLTDGNLSYIGIFLGLVLGMIFIYQNSNQRKTVYVLFDKLIVSYAIASVFLLLGIFLHGADIGARADAGLVITYPDGTTRYPIQLIQIGLTAIFLVLIYVLNALGRLKAGLAASIYFLLFGVSEFMLRTLAAQYTPGLYGVIDYYQLVALILAAVGIILAVSQLLPERAPRVAATGGMREPIVSPGDRDRQQRARERARLYEERQSQSGRSQDTGNRFVVSFADRMRGRENDE</sequence>
<comment type="similarity">
    <text evidence="1">Belongs to the Lgt family.</text>
</comment>
<keyword evidence="2" id="KW-1003">Cell membrane</keyword>
<organism evidence="9 10">
    <name type="scientific">candidate division WS6 bacterium OLB20</name>
    <dbReference type="NCBI Taxonomy" id="1617426"/>
    <lineage>
        <taxon>Bacteria</taxon>
        <taxon>Candidatus Dojkabacteria</taxon>
    </lineage>
</organism>
<feature type="transmembrane region" description="Helical" evidence="8">
    <location>
        <begin position="180"/>
        <end position="200"/>
    </location>
</feature>
<keyword evidence="9" id="KW-0449">Lipoprotein</keyword>
<feature type="compositionally biased region" description="Basic and acidic residues" evidence="7">
    <location>
        <begin position="323"/>
        <end position="332"/>
    </location>
</feature>
<evidence type="ECO:0000256" key="2">
    <source>
        <dbReference type="ARBA" id="ARBA00022475"/>
    </source>
</evidence>
<dbReference type="PANTHER" id="PTHR30589">
    <property type="entry name" value="PROLIPOPROTEIN DIACYLGLYCERYL TRANSFERASE"/>
    <property type="match status" value="1"/>
</dbReference>
<evidence type="ECO:0000313" key="9">
    <source>
        <dbReference type="EMBL" id="KXK26608.1"/>
    </source>
</evidence>
<comment type="caution">
    <text evidence="9">The sequence shown here is derived from an EMBL/GenBank/DDBJ whole genome shotgun (WGS) entry which is preliminary data.</text>
</comment>
<evidence type="ECO:0000256" key="3">
    <source>
        <dbReference type="ARBA" id="ARBA00022679"/>
    </source>
</evidence>
<feature type="transmembrane region" description="Helical" evidence="8">
    <location>
        <begin position="44"/>
        <end position="65"/>
    </location>
</feature>
<reference evidence="9 10" key="1">
    <citation type="submission" date="2015-02" db="EMBL/GenBank/DDBJ databases">
        <title>Improved understanding of the partial-nitritation anammox process through 23 genomes representing the majority of the microbial community.</title>
        <authorList>
            <person name="Speth D.R."/>
            <person name="In T Zandt M."/>
            <person name="Guerrero Cruz S."/>
            <person name="Jetten M.S."/>
            <person name="Dutilh B.E."/>
        </authorList>
    </citation>
    <scope>NUCLEOTIDE SEQUENCE [LARGE SCALE GENOMIC DNA]</scope>
    <source>
        <strain evidence="9">OLB20</strain>
    </source>
</reference>
<evidence type="ECO:0000256" key="8">
    <source>
        <dbReference type="SAM" id="Phobius"/>
    </source>
</evidence>
<name>A0A136LY71_9BACT</name>